<keyword evidence="1" id="KW-1133">Transmembrane helix</keyword>
<dbReference type="Proteomes" id="UP000282125">
    <property type="component" value="Unassembled WGS sequence"/>
</dbReference>
<name>A0A3P3DNJ7_9RHOB</name>
<gene>
    <name evidence="2" type="ORF">EG244_07740</name>
</gene>
<organism evidence="2 3">
    <name type="scientific">Falsigemmobacter faecalis</name>
    <dbReference type="NCBI Taxonomy" id="2488730"/>
    <lineage>
        <taxon>Bacteria</taxon>
        <taxon>Pseudomonadati</taxon>
        <taxon>Pseudomonadota</taxon>
        <taxon>Alphaproteobacteria</taxon>
        <taxon>Rhodobacterales</taxon>
        <taxon>Paracoccaceae</taxon>
        <taxon>Falsigemmobacter</taxon>
    </lineage>
</organism>
<dbReference type="AlphaFoldDB" id="A0A3P3DNJ7"/>
<reference evidence="2 3" key="1">
    <citation type="submission" date="2018-11" db="EMBL/GenBank/DDBJ databases">
        <title>Gemmobacter sp. nov., YIM 102744-1 draft genome.</title>
        <authorList>
            <person name="Li G."/>
            <person name="Jiang Y."/>
        </authorList>
    </citation>
    <scope>NUCLEOTIDE SEQUENCE [LARGE SCALE GENOMIC DNA]</scope>
    <source>
        <strain evidence="2 3">YIM 102744-1</strain>
    </source>
</reference>
<accession>A0A3P3DNJ7</accession>
<keyword evidence="1" id="KW-0472">Membrane</keyword>
<protein>
    <submittedName>
        <fullName evidence="2">Uncharacterized protein</fullName>
    </submittedName>
</protein>
<sequence length="138" mass="15291">MKKRSARRARAMTAQRLLPQHKTRLNALRDLAGKTLLKLRTGVPIFPRELREHRHVLAMAGFFAALGSLLRGIAKLLFLPAVLVTAWIFTTRLFGGEEVSFLLWIFGLGASGLVLTGLLALTLIGAFLLLVLILHQKL</sequence>
<proteinExistence type="predicted"/>
<dbReference type="RefSeq" id="WP_124964435.1">
    <property type="nucleotide sequence ID" value="NZ_RRAZ01000009.1"/>
</dbReference>
<evidence type="ECO:0000256" key="1">
    <source>
        <dbReference type="SAM" id="Phobius"/>
    </source>
</evidence>
<comment type="caution">
    <text evidence="2">The sequence shown here is derived from an EMBL/GenBank/DDBJ whole genome shotgun (WGS) entry which is preliminary data.</text>
</comment>
<keyword evidence="3" id="KW-1185">Reference proteome</keyword>
<feature type="transmembrane region" description="Helical" evidence="1">
    <location>
        <begin position="56"/>
        <end position="89"/>
    </location>
</feature>
<dbReference type="EMBL" id="RRAZ01000009">
    <property type="protein sequence ID" value="RRH75810.1"/>
    <property type="molecule type" value="Genomic_DNA"/>
</dbReference>
<dbReference type="OrthoDB" id="9918010at2"/>
<keyword evidence="1" id="KW-0812">Transmembrane</keyword>
<evidence type="ECO:0000313" key="3">
    <source>
        <dbReference type="Proteomes" id="UP000282125"/>
    </source>
</evidence>
<feature type="transmembrane region" description="Helical" evidence="1">
    <location>
        <begin position="101"/>
        <end position="134"/>
    </location>
</feature>
<evidence type="ECO:0000313" key="2">
    <source>
        <dbReference type="EMBL" id="RRH75810.1"/>
    </source>
</evidence>